<keyword evidence="2" id="KW-0732">Signal</keyword>
<gene>
    <name evidence="3" type="ORF">DCHRY22_LOCUS13741</name>
</gene>
<feature type="compositionally biased region" description="Pro residues" evidence="1">
    <location>
        <begin position="52"/>
        <end position="92"/>
    </location>
</feature>
<comment type="caution">
    <text evidence="3">The sequence shown here is derived from an EMBL/GenBank/DDBJ whole genome shotgun (WGS) entry which is preliminary data.</text>
</comment>
<proteinExistence type="predicted"/>
<evidence type="ECO:0000256" key="2">
    <source>
        <dbReference type="SAM" id="SignalP"/>
    </source>
</evidence>
<protein>
    <submittedName>
        <fullName evidence="3">(African queen) hypothetical protein</fullName>
    </submittedName>
</protein>
<dbReference type="EMBL" id="CAKASE010000080">
    <property type="protein sequence ID" value="CAG9581061.1"/>
    <property type="molecule type" value="Genomic_DNA"/>
</dbReference>
<feature type="compositionally biased region" description="Low complexity" evidence="1">
    <location>
        <begin position="108"/>
        <end position="132"/>
    </location>
</feature>
<dbReference type="AlphaFoldDB" id="A0A8J2VVU7"/>
<dbReference type="Proteomes" id="UP000789524">
    <property type="component" value="Unassembled WGS sequence"/>
</dbReference>
<reference evidence="3" key="1">
    <citation type="submission" date="2021-09" db="EMBL/GenBank/DDBJ databases">
        <authorList>
            <person name="Martin H S."/>
        </authorList>
    </citation>
    <scope>NUCLEOTIDE SEQUENCE</scope>
</reference>
<dbReference type="PROSITE" id="PS51257">
    <property type="entry name" value="PROKAR_LIPOPROTEIN"/>
    <property type="match status" value="1"/>
</dbReference>
<evidence type="ECO:0000256" key="1">
    <source>
        <dbReference type="SAM" id="MobiDB-lite"/>
    </source>
</evidence>
<sequence length="132" mass="13576">MARLQFLLSVFLTIFLVFACAELRTRRFAQFSEASASARSFGGHGRGFGPQFGPPGPHFGPPGPPGPHFGPPGPPIPFRPHFGPPRPPPFGPVFPGHGSGRSINIAKSISISTGGSGSASSQAGSQSGPFGK</sequence>
<keyword evidence="4" id="KW-1185">Reference proteome</keyword>
<name>A0A8J2VVU7_9NEOP</name>
<organism evidence="3 4">
    <name type="scientific">Danaus chrysippus</name>
    <name type="common">African queen</name>
    <dbReference type="NCBI Taxonomy" id="151541"/>
    <lineage>
        <taxon>Eukaryota</taxon>
        <taxon>Metazoa</taxon>
        <taxon>Ecdysozoa</taxon>
        <taxon>Arthropoda</taxon>
        <taxon>Hexapoda</taxon>
        <taxon>Insecta</taxon>
        <taxon>Pterygota</taxon>
        <taxon>Neoptera</taxon>
        <taxon>Endopterygota</taxon>
        <taxon>Lepidoptera</taxon>
        <taxon>Glossata</taxon>
        <taxon>Ditrysia</taxon>
        <taxon>Papilionoidea</taxon>
        <taxon>Nymphalidae</taxon>
        <taxon>Danainae</taxon>
        <taxon>Danaini</taxon>
        <taxon>Danaina</taxon>
        <taxon>Danaus</taxon>
        <taxon>Anosia</taxon>
    </lineage>
</organism>
<evidence type="ECO:0000313" key="3">
    <source>
        <dbReference type="EMBL" id="CAG9581061.1"/>
    </source>
</evidence>
<feature type="region of interest" description="Disordered" evidence="1">
    <location>
        <begin position="39"/>
        <end position="132"/>
    </location>
</feature>
<feature type="signal peptide" evidence="2">
    <location>
        <begin position="1"/>
        <end position="21"/>
    </location>
</feature>
<feature type="chain" id="PRO_5035220080" evidence="2">
    <location>
        <begin position="22"/>
        <end position="132"/>
    </location>
</feature>
<accession>A0A8J2VVU7</accession>
<evidence type="ECO:0000313" key="4">
    <source>
        <dbReference type="Proteomes" id="UP000789524"/>
    </source>
</evidence>